<gene>
    <name evidence="3" type="ORF">ALAG00032_LOCUS8541</name>
</gene>
<dbReference type="InterPro" id="IPR040025">
    <property type="entry name" value="Znf622/Rei1/Reh1"/>
</dbReference>
<evidence type="ECO:0000259" key="2">
    <source>
        <dbReference type="Pfam" id="PF12756"/>
    </source>
</evidence>
<feature type="compositionally biased region" description="Basic and acidic residues" evidence="1">
    <location>
        <begin position="63"/>
        <end position="74"/>
    </location>
</feature>
<feature type="region of interest" description="Disordered" evidence="1">
    <location>
        <begin position="404"/>
        <end position="436"/>
    </location>
</feature>
<feature type="compositionally biased region" description="Acidic residues" evidence="1">
    <location>
        <begin position="115"/>
        <end position="128"/>
    </location>
</feature>
<reference evidence="3" key="1">
    <citation type="submission" date="2021-01" db="EMBL/GenBank/DDBJ databases">
        <authorList>
            <person name="Corre E."/>
            <person name="Pelletier E."/>
            <person name="Niang G."/>
            <person name="Scheremetjew M."/>
            <person name="Finn R."/>
            <person name="Kale V."/>
            <person name="Holt S."/>
            <person name="Cochrane G."/>
            <person name="Meng A."/>
            <person name="Brown T."/>
            <person name="Cohen L."/>
        </authorList>
    </citation>
    <scope>NUCLEOTIDE SEQUENCE</scope>
    <source>
        <strain evidence="3">CCMP1510</strain>
    </source>
</reference>
<accession>A0A7S3K001</accession>
<feature type="domain" description="ZN622/Rei1/Reh1 zinc finger C2H2-type" evidence="2">
    <location>
        <begin position="141"/>
        <end position="237"/>
    </location>
</feature>
<evidence type="ECO:0000313" key="3">
    <source>
        <dbReference type="EMBL" id="CAE0367784.1"/>
    </source>
</evidence>
<sequence>MITCGTAPGKVFADEQAYKAHLRTDWHRYNLRRKVAGMSMVSEEEYNTKVESQRLASTQGNTEKQDSHVKPSKRDQHRAKKKAGQGYARAGAVTWDSVAAYRQQRTQEETQTVDAEGDPMEEEEDDDGEIVTAEARAIDSWFDAKHFNDCTSALEYMRKQYGLYIPEPTYLIDVEKLAQYLCEKVKQHRVCLYCSRQFRFFRACQQHMIDKSHCKIAYETDEALEELADFYDFSSSYDQYETEDLQDVGINDEDDDDDDDDDDWVDVDPDEEDGFGADIDDSNQSTVNEEPARRPLPKITVLDSGELRIRLGKKEKIVGVRWLRRYYKQNYRLEDERPATLAVRGEQTERLLTLYKEAGLPVRSNQQLGFFARGLALQINKRSLGGTIRRDQHAQVRNKMQNMGLHSGRSKRNRGNKLIKNKTAGKSMGEGTGVHG</sequence>
<dbReference type="EMBL" id="HBIJ01012584">
    <property type="protein sequence ID" value="CAE0367784.1"/>
    <property type="molecule type" value="Transcribed_RNA"/>
</dbReference>
<dbReference type="GO" id="GO:0042273">
    <property type="term" value="P:ribosomal large subunit biogenesis"/>
    <property type="evidence" value="ECO:0007669"/>
    <property type="project" value="TreeGrafter"/>
</dbReference>
<feature type="region of interest" description="Disordered" evidence="1">
    <location>
        <begin position="45"/>
        <end position="86"/>
    </location>
</feature>
<name>A0A7S3K001_9STRA</name>
<dbReference type="InterPro" id="IPR041661">
    <property type="entry name" value="ZN622/Rei1/Reh1_Znf-C2H2"/>
</dbReference>
<feature type="region of interest" description="Disordered" evidence="1">
    <location>
        <begin position="103"/>
        <end position="128"/>
    </location>
</feature>
<protein>
    <recommendedName>
        <fullName evidence="2">ZN622/Rei1/Reh1 zinc finger C2H2-type domain-containing protein</fullName>
    </recommendedName>
</protein>
<feature type="region of interest" description="Disordered" evidence="1">
    <location>
        <begin position="244"/>
        <end position="294"/>
    </location>
</feature>
<dbReference type="AlphaFoldDB" id="A0A7S3K001"/>
<dbReference type="PANTHER" id="PTHR13182">
    <property type="entry name" value="ZINC FINGER PROTEIN 622"/>
    <property type="match status" value="1"/>
</dbReference>
<dbReference type="PANTHER" id="PTHR13182:SF8">
    <property type="entry name" value="CYTOPLASMIC 60S SUBUNIT BIOGENESIS FACTOR ZNF622"/>
    <property type="match status" value="1"/>
</dbReference>
<organism evidence="3">
    <name type="scientific">Aureoumbra lagunensis</name>
    <dbReference type="NCBI Taxonomy" id="44058"/>
    <lineage>
        <taxon>Eukaryota</taxon>
        <taxon>Sar</taxon>
        <taxon>Stramenopiles</taxon>
        <taxon>Ochrophyta</taxon>
        <taxon>Pelagophyceae</taxon>
        <taxon>Pelagomonadales</taxon>
        <taxon>Aureoumbra</taxon>
    </lineage>
</organism>
<dbReference type="Pfam" id="PF12756">
    <property type="entry name" value="zf-C2H2_2"/>
    <property type="match status" value="1"/>
</dbReference>
<evidence type="ECO:0000256" key="1">
    <source>
        <dbReference type="SAM" id="MobiDB-lite"/>
    </source>
</evidence>
<feature type="compositionally biased region" description="Acidic residues" evidence="1">
    <location>
        <begin position="244"/>
        <end position="281"/>
    </location>
</feature>
<proteinExistence type="predicted"/>
<dbReference type="GO" id="GO:0030687">
    <property type="term" value="C:preribosome, large subunit precursor"/>
    <property type="evidence" value="ECO:0007669"/>
    <property type="project" value="TreeGrafter"/>
</dbReference>
<feature type="compositionally biased region" description="Basic residues" evidence="1">
    <location>
        <begin position="408"/>
        <end position="420"/>
    </location>
</feature>